<sequence length="124" mass="14039">MTRKHLLALLKSFIAQYDLDLQNAVYLLGGRASLMRLQRFRETLSAIKPKYQHLCRELHWLCDLLSLNMAGDISSDESGYFALIDPVDDVVWTICVLTDIAQGLSDDFDEFLETSEIVLSEVAA</sequence>
<protein>
    <submittedName>
        <fullName evidence="1">Uncharacterized protein</fullName>
    </submittedName>
</protein>
<accession>A0ABY0T0E5</accession>
<dbReference type="Proteomes" id="UP000198646">
    <property type="component" value="Unassembled WGS sequence"/>
</dbReference>
<dbReference type="EMBL" id="FNJD01000056">
    <property type="protein sequence ID" value="SDP79981.1"/>
    <property type="molecule type" value="Genomic_DNA"/>
</dbReference>
<evidence type="ECO:0000313" key="2">
    <source>
        <dbReference type="Proteomes" id="UP000198646"/>
    </source>
</evidence>
<gene>
    <name evidence="1" type="ORF">SAMN04488512_1561</name>
</gene>
<comment type="caution">
    <text evidence="1">The sequence shown here is derived from an EMBL/GenBank/DDBJ whole genome shotgun (WGS) entry which is preliminary data.</text>
</comment>
<dbReference type="RefSeq" id="WP_093734547.1">
    <property type="nucleotide sequence ID" value="NZ_FNJD01000056.1"/>
</dbReference>
<organism evidence="1 2">
    <name type="scientific">Sulfitobacter litoralis</name>
    <dbReference type="NCBI Taxonomy" id="335975"/>
    <lineage>
        <taxon>Bacteria</taxon>
        <taxon>Pseudomonadati</taxon>
        <taxon>Pseudomonadota</taxon>
        <taxon>Alphaproteobacteria</taxon>
        <taxon>Rhodobacterales</taxon>
        <taxon>Roseobacteraceae</taxon>
        <taxon>Sulfitobacter</taxon>
    </lineage>
</organism>
<proteinExistence type="predicted"/>
<name>A0ABY0T0E5_9RHOB</name>
<reference evidence="1 2" key="1">
    <citation type="submission" date="2016-10" db="EMBL/GenBank/DDBJ databases">
        <authorList>
            <person name="Varghese N."/>
            <person name="Submissions S."/>
        </authorList>
    </citation>
    <scope>NUCLEOTIDE SEQUENCE [LARGE SCALE GENOMIC DNA]</scope>
    <source>
        <strain evidence="1 2">DSM 17584</strain>
    </source>
</reference>
<evidence type="ECO:0000313" key="1">
    <source>
        <dbReference type="EMBL" id="SDP79981.1"/>
    </source>
</evidence>
<keyword evidence="2" id="KW-1185">Reference proteome</keyword>